<organism evidence="3 4">
    <name type="scientific">Hymenoscyphus albidus</name>
    <dbReference type="NCBI Taxonomy" id="595503"/>
    <lineage>
        <taxon>Eukaryota</taxon>
        <taxon>Fungi</taxon>
        <taxon>Dikarya</taxon>
        <taxon>Ascomycota</taxon>
        <taxon>Pezizomycotina</taxon>
        <taxon>Leotiomycetes</taxon>
        <taxon>Helotiales</taxon>
        <taxon>Helotiaceae</taxon>
        <taxon>Hymenoscyphus</taxon>
    </lineage>
</organism>
<comment type="caution">
    <text evidence="3">The sequence shown here is derived from an EMBL/GenBank/DDBJ whole genome shotgun (WGS) entry which is preliminary data.</text>
</comment>
<evidence type="ECO:0000313" key="3">
    <source>
        <dbReference type="EMBL" id="CAG8977505.1"/>
    </source>
</evidence>
<reference evidence="3" key="1">
    <citation type="submission" date="2021-07" db="EMBL/GenBank/DDBJ databases">
        <authorList>
            <person name="Durling M."/>
        </authorList>
    </citation>
    <scope>NUCLEOTIDE SEQUENCE</scope>
</reference>
<dbReference type="Proteomes" id="UP000701801">
    <property type="component" value="Unassembled WGS sequence"/>
</dbReference>
<protein>
    <submittedName>
        <fullName evidence="3">Uncharacterized protein</fullName>
    </submittedName>
</protein>
<evidence type="ECO:0000313" key="4">
    <source>
        <dbReference type="Proteomes" id="UP000701801"/>
    </source>
</evidence>
<keyword evidence="4" id="KW-1185">Reference proteome</keyword>
<sequence length="276" mass="29825">MLLPSLIGVATVLSTLVSGLPVAVPQNHGVSLHLKRNPPLMPLDEVLIASQAPFKREAAPEPQFRMKAMSALGAAKDAIKIAAKQGGNKAKSMYATGKAKTKSTYATGKAKTKSTYATGKAKVKNLPNLPEDIVRHLYKDPRTPKTTKREAGPPEKLTTPTVPKKVNEPVKKGAVDSKKVSGVVQSAKQKMWFNLVTSPGKDFTKREASPEPGTKIDALKALVRPAKASVISSKQKVTSKIKDKYKAKKASRKSKKVDKAMAKWEAQRLKDLQATL</sequence>
<dbReference type="AlphaFoldDB" id="A0A9N9Q2R4"/>
<feature type="chain" id="PRO_5040430222" evidence="2">
    <location>
        <begin position="20"/>
        <end position="276"/>
    </location>
</feature>
<name>A0A9N9Q2R4_9HELO</name>
<evidence type="ECO:0000256" key="2">
    <source>
        <dbReference type="SAM" id="SignalP"/>
    </source>
</evidence>
<dbReference type="EMBL" id="CAJVRM010000221">
    <property type="protein sequence ID" value="CAG8977505.1"/>
    <property type="molecule type" value="Genomic_DNA"/>
</dbReference>
<feature type="region of interest" description="Disordered" evidence="1">
    <location>
        <begin position="141"/>
        <end position="165"/>
    </location>
</feature>
<feature type="signal peptide" evidence="2">
    <location>
        <begin position="1"/>
        <end position="19"/>
    </location>
</feature>
<keyword evidence="2" id="KW-0732">Signal</keyword>
<gene>
    <name evidence="3" type="ORF">HYALB_00009339</name>
</gene>
<dbReference type="OrthoDB" id="10512235at2759"/>
<proteinExistence type="predicted"/>
<feature type="compositionally biased region" description="Basic and acidic residues" evidence="1">
    <location>
        <begin position="141"/>
        <end position="153"/>
    </location>
</feature>
<evidence type="ECO:0000256" key="1">
    <source>
        <dbReference type="SAM" id="MobiDB-lite"/>
    </source>
</evidence>
<accession>A0A9N9Q2R4</accession>